<dbReference type="CDD" id="cd00464">
    <property type="entry name" value="SK"/>
    <property type="match status" value="1"/>
</dbReference>
<keyword evidence="1 7" id="KW-0028">Amino-acid biosynthesis</keyword>
<keyword evidence="7" id="KW-0479">Metal-binding</keyword>
<evidence type="ECO:0000256" key="2">
    <source>
        <dbReference type="ARBA" id="ARBA00022679"/>
    </source>
</evidence>
<gene>
    <name evidence="7" type="primary">aroK</name>
    <name evidence="8" type="ORF">H9928_04235</name>
</gene>
<dbReference type="GO" id="GO:0004765">
    <property type="term" value="F:shikimate kinase activity"/>
    <property type="evidence" value="ECO:0007669"/>
    <property type="project" value="UniProtKB-UniRule"/>
</dbReference>
<evidence type="ECO:0000256" key="7">
    <source>
        <dbReference type="HAMAP-Rule" id="MF_00109"/>
    </source>
</evidence>
<dbReference type="SUPFAM" id="SSF52540">
    <property type="entry name" value="P-loop containing nucleoside triphosphate hydrolases"/>
    <property type="match status" value="1"/>
</dbReference>
<dbReference type="InterPro" id="IPR000623">
    <property type="entry name" value="Shikimate_kinase/TSH1"/>
</dbReference>
<comment type="catalytic activity">
    <reaction evidence="7">
        <text>shikimate + ATP = 3-phosphoshikimate + ADP + H(+)</text>
        <dbReference type="Rhea" id="RHEA:13121"/>
        <dbReference type="ChEBI" id="CHEBI:15378"/>
        <dbReference type="ChEBI" id="CHEBI:30616"/>
        <dbReference type="ChEBI" id="CHEBI:36208"/>
        <dbReference type="ChEBI" id="CHEBI:145989"/>
        <dbReference type="ChEBI" id="CHEBI:456216"/>
        <dbReference type="EC" id="2.7.1.71"/>
    </reaction>
</comment>
<feature type="binding site" evidence="7">
    <location>
        <position position="15"/>
    </location>
    <ligand>
        <name>Mg(2+)</name>
        <dbReference type="ChEBI" id="CHEBI:18420"/>
    </ligand>
</feature>
<dbReference type="GO" id="GO:0009423">
    <property type="term" value="P:chorismate biosynthetic process"/>
    <property type="evidence" value="ECO:0007669"/>
    <property type="project" value="UniProtKB-UniRule"/>
</dbReference>
<comment type="subcellular location">
    <subcellularLocation>
        <location evidence="7">Cytoplasm</location>
    </subcellularLocation>
</comment>
<dbReference type="Proteomes" id="UP000784286">
    <property type="component" value="Unassembled WGS sequence"/>
</dbReference>
<reference evidence="8" key="1">
    <citation type="journal article" date="2021" name="PeerJ">
        <title>Extensive microbial diversity within the chicken gut microbiome revealed by metagenomics and culture.</title>
        <authorList>
            <person name="Gilroy R."/>
            <person name="Ravi A."/>
            <person name="Getino M."/>
            <person name="Pursley I."/>
            <person name="Horton D.L."/>
            <person name="Alikhan N.F."/>
            <person name="Baker D."/>
            <person name="Gharbi K."/>
            <person name="Hall N."/>
            <person name="Watson M."/>
            <person name="Adriaenssens E.M."/>
            <person name="Foster-Nyarko E."/>
            <person name="Jarju S."/>
            <person name="Secka A."/>
            <person name="Antonio M."/>
            <person name="Oren A."/>
            <person name="Chaudhuri R.R."/>
            <person name="La Ragione R."/>
            <person name="Hildebrand F."/>
            <person name="Pallen M.J."/>
        </authorList>
    </citation>
    <scope>NUCLEOTIDE SEQUENCE</scope>
    <source>
        <strain evidence="8">8470</strain>
    </source>
</reference>
<accession>A0A948TLU3</accession>
<dbReference type="GO" id="GO:0000287">
    <property type="term" value="F:magnesium ion binding"/>
    <property type="evidence" value="ECO:0007669"/>
    <property type="project" value="UniProtKB-UniRule"/>
</dbReference>
<evidence type="ECO:0000256" key="6">
    <source>
        <dbReference type="ARBA" id="ARBA00023141"/>
    </source>
</evidence>
<protein>
    <recommendedName>
        <fullName evidence="7">Shikimate kinase</fullName>
        <shortName evidence="7">SK</shortName>
        <ecNumber evidence="7">2.7.1.71</ecNumber>
    </recommendedName>
</protein>
<dbReference type="PRINTS" id="PR01100">
    <property type="entry name" value="SHIKIMTKNASE"/>
</dbReference>
<sequence length="178" mass="20451">MKRIFLIGYMGSGKTTLGKAYSQACGLEFIDLDWYVEGRMHKTINELFAEKGEQGFREIERAMLHEVGEFENVVIACGGGTPCFFDNMPYMNSVGTTVFLDVNPEVLFRRLKIAKMKRPLLADKTDDELTETINSALSQRLPYYLQAKYHFNAEQLESHRQIERSVKLLDQLLNNQTI</sequence>
<dbReference type="GO" id="GO:0008652">
    <property type="term" value="P:amino acid biosynthetic process"/>
    <property type="evidence" value="ECO:0007669"/>
    <property type="project" value="UniProtKB-KW"/>
</dbReference>
<comment type="subunit">
    <text evidence="7">Monomer.</text>
</comment>
<dbReference type="InterPro" id="IPR031322">
    <property type="entry name" value="Shikimate/glucono_kinase"/>
</dbReference>
<dbReference type="HAMAP" id="MF_00109">
    <property type="entry name" value="Shikimate_kinase"/>
    <property type="match status" value="1"/>
</dbReference>
<feature type="binding site" evidence="7">
    <location>
        <position position="140"/>
    </location>
    <ligand>
        <name>substrate</name>
    </ligand>
</feature>
<keyword evidence="7" id="KW-0963">Cytoplasm</keyword>
<dbReference type="NCBIfam" id="NF010555">
    <property type="entry name" value="PRK13949.1"/>
    <property type="match status" value="1"/>
</dbReference>
<dbReference type="EMBL" id="JAHLFJ010000042">
    <property type="protein sequence ID" value="MBU3855761.1"/>
    <property type="molecule type" value="Genomic_DNA"/>
</dbReference>
<organism evidence="8 9">
    <name type="scientific">Candidatus Phocaeicola excrementipullorum</name>
    <dbReference type="NCBI Taxonomy" id="2838731"/>
    <lineage>
        <taxon>Bacteria</taxon>
        <taxon>Pseudomonadati</taxon>
        <taxon>Bacteroidota</taxon>
        <taxon>Bacteroidia</taxon>
        <taxon>Bacteroidales</taxon>
        <taxon>Bacteroidaceae</taxon>
        <taxon>Phocaeicola</taxon>
    </lineage>
</organism>
<evidence type="ECO:0000313" key="8">
    <source>
        <dbReference type="EMBL" id="MBU3855761.1"/>
    </source>
</evidence>
<keyword evidence="3 7" id="KW-0547">Nucleotide-binding</keyword>
<comment type="similarity">
    <text evidence="7">Belongs to the shikimate kinase family.</text>
</comment>
<proteinExistence type="inferred from homology"/>
<dbReference type="GO" id="GO:0005524">
    <property type="term" value="F:ATP binding"/>
    <property type="evidence" value="ECO:0007669"/>
    <property type="project" value="UniProtKB-UniRule"/>
</dbReference>
<dbReference type="GO" id="GO:0009073">
    <property type="term" value="P:aromatic amino acid family biosynthetic process"/>
    <property type="evidence" value="ECO:0007669"/>
    <property type="project" value="UniProtKB-KW"/>
</dbReference>
<feature type="binding site" evidence="7">
    <location>
        <begin position="11"/>
        <end position="16"/>
    </location>
    <ligand>
        <name>ATP</name>
        <dbReference type="ChEBI" id="CHEBI:30616"/>
    </ligand>
</feature>
<keyword evidence="2 7" id="KW-0808">Transferase</keyword>
<comment type="cofactor">
    <cofactor evidence="7">
        <name>Mg(2+)</name>
        <dbReference type="ChEBI" id="CHEBI:18420"/>
    </cofactor>
    <text evidence="7">Binds 1 Mg(2+) ion per subunit.</text>
</comment>
<keyword evidence="4 7" id="KW-0418">Kinase</keyword>
<dbReference type="Pfam" id="PF01202">
    <property type="entry name" value="SKI"/>
    <property type="match status" value="1"/>
</dbReference>
<dbReference type="AlphaFoldDB" id="A0A948TLU3"/>
<evidence type="ECO:0000256" key="3">
    <source>
        <dbReference type="ARBA" id="ARBA00022741"/>
    </source>
</evidence>
<dbReference type="EC" id="2.7.1.71" evidence="7"/>
<evidence type="ECO:0000256" key="4">
    <source>
        <dbReference type="ARBA" id="ARBA00022777"/>
    </source>
</evidence>
<feature type="binding site" evidence="7">
    <location>
        <position position="79"/>
    </location>
    <ligand>
        <name>substrate</name>
    </ligand>
</feature>
<keyword evidence="7" id="KW-0460">Magnesium</keyword>
<dbReference type="PANTHER" id="PTHR21087">
    <property type="entry name" value="SHIKIMATE KINASE"/>
    <property type="match status" value="1"/>
</dbReference>
<feature type="binding site" evidence="7">
    <location>
        <position position="33"/>
    </location>
    <ligand>
        <name>substrate</name>
    </ligand>
</feature>
<name>A0A948TLU3_9BACT</name>
<dbReference type="PANTHER" id="PTHR21087:SF16">
    <property type="entry name" value="SHIKIMATE KINASE 1, CHLOROPLASTIC"/>
    <property type="match status" value="1"/>
</dbReference>
<keyword evidence="5 7" id="KW-0067">ATP-binding</keyword>
<feature type="binding site" evidence="7">
    <location>
        <position position="118"/>
    </location>
    <ligand>
        <name>ATP</name>
        <dbReference type="ChEBI" id="CHEBI:30616"/>
    </ligand>
</feature>
<evidence type="ECO:0000256" key="5">
    <source>
        <dbReference type="ARBA" id="ARBA00022840"/>
    </source>
</evidence>
<comment type="pathway">
    <text evidence="7">Metabolic intermediate biosynthesis; chorismate biosynthesis; chorismate from D-erythrose 4-phosphate and phosphoenolpyruvate: step 5/7.</text>
</comment>
<evidence type="ECO:0000256" key="1">
    <source>
        <dbReference type="ARBA" id="ARBA00022605"/>
    </source>
</evidence>
<reference evidence="8" key="2">
    <citation type="submission" date="2021-04" db="EMBL/GenBank/DDBJ databases">
        <authorList>
            <person name="Gilroy R."/>
        </authorList>
    </citation>
    <scope>NUCLEOTIDE SEQUENCE</scope>
    <source>
        <strain evidence="8">8470</strain>
    </source>
</reference>
<comment type="caution">
    <text evidence="8">The sequence shown here is derived from an EMBL/GenBank/DDBJ whole genome shotgun (WGS) entry which is preliminary data.</text>
</comment>
<dbReference type="InterPro" id="IPR027417">
    <property type="entry name" value="P-loop_NTPase"/>
</dbReference>
<feature type="binding site" evidence="7">
    <location>
        <position position="57"/>
    </location>
    <ligand>
        <name>substrate</name>
    </ligand>
</feature>
<comment type="function">
    <text evidence="7">Catalyzes the specific phosphorylation of the 3-hydroxyl group of shikimic acid using ATP as a cosubstrate.</text>
</comment>
<keyword evidence="6 7" id="KW-0057">Aromatic amino acid biosynthesis</keyword>
<dbReference type="GO" id="GO:0005829">
    <property type="term" value="C:cytosol"/>
    <property type="evidence" value="ECO:0007669"/>
    <property type="project" value="TreeGrafter"/>
</dbReference>
<dbReference type="Gene3D" id="3.40.50.300">
    <property type="entry name" value="P-loop containing nucleotide triphosphate hydrolases"/>
    <property type="match status" value="1"/>
</dbReference>
<comment type="caution">
    <text evidence="7">Lacks conserved residue(s) required for the propagation of feature annotation.</text>
</comment>
<evidence type="ECO:0000313" key="9">
    <source>
        <dbReference type="Proteomes" id="UP000784286"/>
    </source>
</evidence>